<protein>
    <submittedName>
        <fullName evidence="1">Repeat protein</fullName>
    </submittedName>
</protein>
<dbReference type="PANTHER" id="PTHR22677">
    <property type="entry name" value="ANKYRIN REPEAT DOMAIN-CONTAINING PROTEIN 60"/>
    <property type="match status" value="1"/>
</dbReference>
<keyword evidence="2" id="KW-1185">Reference proteome</keyword>
<dbReference type="Gene3D" id="1.25.40.20">
    <property type="entry name" value="Ankyrin repeat-containing domain"/>
    <property type="match status" value="1"/>
</dbReference>
<dbReference type="InterPro" id="IPR002110">
    <property type="entry name" value="Ankyrin_rpt"/>
</dbReference>
<sequence>MGSYQSREKCVSLGDLLFRAKDEKYEISIQDFIQKNPDKINDICIVSFTALMYTSCGSNDYDYYNIVKILLDHGANTNIQEIMGNNTALMLAVVNNYKYDNLKIIDLLIKSGAKINMINRNGESALMLACKYNSSLELVQLLIDNGAIVNLSDKNGKKALEFARENKESYSNNMKKIIKLLENYTIKN</sequence>
<evidence type="ECO:0000313" key="2">
    <source>
        <dbReference type="Proteomes" id="UP001321479"/>
    </source>
</evidence>
<dbReference type="Pfam" id="PF12796">
    <property type="entry name" value="Ank_2"/>
    <property type="match status" value="1"/>
</dbReference>
<organism evidence="1 2">
    <name type="scientific">Cotonvirus japonicus</name>
    <dbReference type="NCBI Taxonomy" id="2811091"/>
    <lineage>
        <taxon>Viruses</taxon>
        <taxon>Varidnaviria</taxon>
        <taxon>Bamfordvirae</taxon>
        <taxon>Nucleocytoviricota</taxon>
        <taxon>Megaviricetes</taxon>
        <taxon>Imitervirales</taxon>
        <taxon>Mimiviridae</taxon>
        <taxon>Megamimivirinae</taxon>
        <taxon>Cotonvirus</taxon>
        <taxon>Cotonvirus japonicum</taxon>
    </lineage>
</organism>
<dbReference type="Proteomes" id="UP001321479">
    <property type="component" value="Segment"/>
</dbReference>
<dbReference type="InterPro" id="IPR036770">
    <property type="entry name" value="Ankyrin_rpt-contain_sf"/>
</dbReference>
<dbReference type="PROSITE" id="PS50088">
    <property type="entry name" value="ANK_REPEAT"/>
    <property type="match status" value="2"/>
</dbReference>
<dbReference type="Pfam" id="PF00023">
    <property type="entry name" value="Ank"/>
    <property type="match status" value="1"/>
</dbReference>
<dbReference type="EMBL" id="AP024483">
    <property type="protein sequence ID" value="BCS83526.1"/>
    <property type="molecule type" value="Genomic_DNA"/>
</dbReference>
<dbReference type="SUPFAM" id="SSF48403">
    <property type="entry name" value="Ankyrin repeat"/>
    <property type="match status" value="1"/>
</dbReference>
<dbReference type="InterPro" id="IPR039323">
    <property type="entry name" value="ANKRD_45/46/60"/>
</dbReference>
<dbReference type="RefSeq" id="YP_010842134.1">
    <property type="nucleotide sequence ID" value="NC_079139.1"/>
</dbReference>
<accession>A0ABM7NTT5</accession>
<dbReference type="GeneID" id="80558731"/>
<reference evidence="1 2" key="1">
    <citation type="submission" date="2021-02" db="EMBL/GenBank/DDBJ databases">
        <title>Cotonvirus japonicus, which uses Golgi apparatus of host cells for its virion factory, phylogenetically links tailed tupanvirus and icosahedral mimivirus.</title>
        <authorList>
            <person name="Takahashi H."/>
            <person name="Fukaya S."/>
            <person name="Song C."/>
            <person name="Murata K."/>
            <person name="Takemura M."/>
        </authorList>
    </citation>
    <scope>NUCLEOTIDE SEQUENCE [LARGE SCALE GENOMIC DNA]</scope>
</reference>
<evidence type="ECO:0000313" key="1">
    <source>
        <dbReference type="EMBL" id="BCS83526.1"/>
    </source>
</evidence>
<dbReference type="SMART" id="SM00248">
    <property type="entry name" value="ANK"/>
    <property type="match status" value="3"/>
</dbReference>
<proteinExistence type="predicted"/>
<name>A0ABM7NTT5_9VIRU</name>
<dbReference type="PANTHER" id="PTHR22677:SF4">
    <property type="entry name" value="USHER SYNDROME TYPE-1G PROTEIN-LIKE PROTEIN"/>
    <property type="match status" value="1"/>
</dbReference>
<dbReference type="PROSITE" id="PS50297">
    <property type="entry name" value="ANK_REP_REGION"/>
    <property type="match status" value="1"/>
</dbReference>